<feature type="transmembrane region" description="Helical" evidence="5">
    <location>
        <begin position="112"/>
        <end position="144"/>
    </location>
</feature>
<comment type="subcellular location">
    <subcellularLocation>
        <location evidence="1">Membrane</location>
        <topology evidence="1">Multi-pass membrane protein</topology>
    </subcellularLocation>
</comment>
<keyword evidence="3 5" id="KW-1133">Transmembrane helix</keyword>
<evidence type="ECO:0000256" key="2">
    <source>
        <dbReference type="ARBA" id="ARBA00022692"/>
    </source>
</evidence>
<evidence type="ECO:0000313" key="6">
    <source>
        <dbReference type="EMBL" id="KAL2833637.1"/>
    </source>
</evidence>
<keyword evidence="2 5" id="KW-0812">Transmembrane</keyword>
<dbReference type="EMBL" id="JBFXLU010000237">
    <property type="protein sequence ID" value="KAL2833637.1"/>
    <property type="molecule type" value="Genomic_DNA"/>
</dbReference>
<feature type="transmembrane region" description="Helical" evidence="5">
    <location>
        <begin position="156"/>
        <end position="174"/>
    </location>
</feature>
<sequence>MPTQPHIRLADLPSLIWAFTESDFSTFVLPNTGFGLLAALVAPTLTDCAQAPRALALLLQATPRILLFNWGNLLVFDLANQRLPESVVEDLVNKPWRPLPRGQISPAQTRELLLAAVAAVWTVSSLLGVGAECALILVLTWMYNDLHGGDELCRDLIIALAYDLYLVSSLRIALATTGTCENVSFLKRGYEWRGMIVGVIATTMQIQDLRDQAGDRRRGRKTWPLVVGALSRKWIAGCVVCWSIVCARFWQAPVLVAAAVVALGTWIGVCVLRRKGDVAAWRMWCLWQLVLYSLPVCSLL</sequence>
<keyword evidence="4 5" id="KW-0472">Membrane</keyword>
<dbReference type="PANTHER" id="PTHR42723">
    <property type="entry name" value="CHLOROPHYLL SYNTHASE"/>
    <property type="match status" value="1"/>
</dbReference>
<evidence type="ECO:0000256" key="1">
    <source>
        <dbReference type="ARBA" id="ARBA00004141"/>
    </source>
</evidence>
<evidence type="ECO:0000313" key="7">
    <source>
        <dbReference type="Proteomes" id="UP001610446"/>
    </source>
</evidence>
<evidence type="ECO:0000256" key="4">
    <source>
        <dbReference type="ARBA" id="ARBA00023136"/>
    </source>
</evidence>
<dbReference type="Proteomes" id="UP001610446">
    <property type="component" value="Unassembled WGS sequence"/>
</dbReference>
<organism evidence="6 7">
    <name type="scientific">Aspergillus pseudoustus</name>
    <dbReference type="NCBI Taxonomy" id="1810923"/>
    <lineage>
        <taxon>Eukaryota</taxon>
        <taxon>Fungi</taxon>
        <taxon>Dikarya</taxon>
        <taxon>Ascomycota</taxon>
        <taxon>Pezizomycotina</taxon>
        <taxon>Eurotiomycetes</taxon>
        <taxon>Eurotiomycetidae</taxon>
        <taxon>Eurotiales</taxon>
        <taxon>Aspergillaceae</taxon>
        <taxon>Aspergillus</taxon>
        <taxon>Aspergillus subgen. Nidulantes</taxon>
    </lineage>
</organism>
<feature type="transmembrane region" description="Helical" evidence="5">
    <location>
        <begin position="251"/>
        <end position="272"/>
    </location>
</feature>
<dbReference type="InterPro" id="IPR000537">
    <property type="entry name" value="UbiA_prenyltransferase"/>
</dbReference>
<feature type="transmembrane region" description="Helical" evidence="5">
    <location>
        <begin position="225"/>
        <end position="245"/>
    </location>
</feature>
<evidence type="ECO:0008006" key="8">
    <source>
        <dbReference type="Google" id="ProtNLM"/>
    </source>
</evidence>
<evidence type="ECO:0000256" key="5">
    <source>
        <dbReference type="SAM" id="Phobius"/>
    </source>
</evidence>
<keyword evidence="7" id="KW-1185">Reference proteome</keyword>
<dbReference type="CDD" id="cd13965">
    <property type="entry name" value="PT_UbiA_3"/>
    <property type="match status" value="1"/>
</dbReference>
<evidence type="ECO:0000256" key="3">
    <source>
        <dbReference type="ARBA" id="ARBA00022989"/>
    </source>
</evidence>
<reference evidence="6 7" key="1">
    <citation type="submission" date="2024-07" db="EMBL/GenBank/DDBJ databases">
        <title>Section-level genome sequencing and comparative genomics of Aspergillus sections Usti and Cavernicolus.</title>
        <authorList>
            <consortium name="Lawrence Berkeley National Laboratory"/>
            <person name="Nybo J.L."/>
            <person name="Vesth T.C."/>
            <person name="Theobald S."/>
            <person name="Frisvad J.C."/>
            <person name="Larsen T.O."/>
            <person name="Kjaerboelling I."/>
            <person name="Rothschild-Mancinelli K."/>
            <person name="Lyhne E.K."/>
            <person name="Kogle M.E."/>
            <person name="Barry K."/>
            <person name="Clum A."/>
            <person name="Na H."/>
            <person name="Ledsgaard L."/>
            <person name="Lin J."/>
            <person name="Lipzen A."/>
            <person name="Kuo A."/>
            <person name="Riley R."/>
            <person name="Mondo S."/>
            <person name="Labutti K."/>
            <person name="Haridas S."/>
            <person name="Pangalinan J."/>
            <person name="Salamov A.A."/>
            <person name="Simmons B.A."/>
            <person name="Magnuson J.K."/>
            <person name="Chen J."/>
            <person name="Drula E."/>
            <person name="Henrissat B."/>
            <person name="Wiebenga A."/>
            <person name="Lubbers R.J."/>
            <person name="Gomes A.C."/>
            <person name="Makela M.R."/>
            <person name="Stajich J."/>
            <person name="Grigoriev I.V."/>
            <person name="Mortensen U.H."/>
            <person name="De Vries R.P."/>
            <person name="Baker S.E."/>
            <person name="Andersen M.R."/>
        </authorList>
    </citation>
    <scope>NUCLEOTIDE SEQUENCE [LARGE SCALE GENOMIC DNA]</scope>
    <source>
        <strain evidence="6 7">CBS 123904</strain>
    </source>
</reference>
<accession>A0ABR4J3J9</accession>
<dbReference type="PANTHER" id="PTHR42723:SF1">
    <property type="entry name" value="CHLOROPHYLL SYNTHASE, CHLOROPLASTIC"/>
    <property type="match status" value="1"/>
</dbReference>
<protein>
    <recommendedName>
        <fullName evidence="8">UbiA prenyltransferase family-domain-containing protein</fullName>
    </recommendedName>
</protein>
<dbReference type="Pfam" id="PF01040">
    <property type="entry name" value="UbiA"/>
    <property type="match status" value="1"/>
</dbReference>
<name>A0ABR4J3J9_9EURO</name>
<dbReference type="InterPro" id="IPR050475">
    <property type="entry name" value="Prenyltransferase_related"/>
</dbReference>
<proteinExistence type="predicted"/>
<comment type="caution">
    <text evidence="6">The sequence shown here is derived from an EMBL/GenBank/DDBJ whole genome shotgun (WGS) entry which is preliminary data.</text>
</comment>
<gene>
    <name evidence="6" type="ORF">BJY01DRAFT_239416</name>
</gene>